<dbReference type="STRING" id="796604.A0A2X0MRE6"/>
<evidence type="ECO:0000256" key="1">
    <source>
        <dbReference type="SAM" id="Phobius"/>
    </source>
</evidence>
<reference evidence="2 3" key="1">
    <citation type="submission" date="2016-11" db="EMBL/GenBank/DDBJ databases">
        <authorList>
            <person name="Jaros S."/>
            <person name="Januszkiewicz K."/>
            <person name="Wedrychowicz H."/>
        </authorList>
    </citation>
    <scope>NUCLEOTIDE SEQUENCE [LARGE SCALE GENOMIC DNA]</scope>
</reference>
<organism evidence="2 3">
    <name type="scientific">Microbotryum silenes-dioicae</name>
    <dbReference type="NCBI Taxonomy" id="796604"/>
    <lineage>
        <taxon>Eukaryota</taxon>
        <taxon>Fungi</taxon>
        <taxon>Dikarya</taxon>
        <taxon>Basidiomycota</taxon>
        <taxon>Pucciniomycotina</taxon>
        <taxon>Microbotryomycetes</taxon>
        <taxon>Microbotryales</taxon>
        <taxon>Microbotryaceae</taxon>
        <taxon>Microbotryum</taxon>
    </lineage>
</organism>
<sequence>MTMSSSCAALEFVGGPVAAVGEAKGGDDEARKQLLRRLSALIATPIGVFAIGFTLRHNRLKVYLLNACGLFHTNEVIVSEENGFLSTRLPSTVPSNTSEVFGLLDHVDGFFSWTKFRTSAKSIAWVEQSRNTDLAEIRDFAQEMKSRAQLIAVFRGKYETLRPAFLDRDHSFNRLVPRAPEVVIHEERYKSLDTMENTKNLARVLEGAIEVN</sequence>
<keyword evidence="1" id="KW-0812">Transmembrane</keyword>
<accession>A0A2X0MRE6</accession>
<dbReference type="Proteomes" id="UP000249464">
    <property type="component" value="Unassembled WGS sequence"/>
</dbReference>
<dbReference type="AlphaFoldDB" id="A0A2X0MRE6"/>
<proteinExistence type="predicted"/>
<dbReference type="EMBL" id="FQNC01000020">
    <property type="protein sequence ID" value="SGY25350.1"/>
    <property type="molecule type" value="Genomic_DNA"/>
</dbReference>
<feature type="transmembrane region" description="Helical" evidence="1">
    <location>
        <begin position="35"/>
        <end position="55"/>
    </location>
</feature>
<keyword evidence="3" id="KW-1185">Reference proteome</keyword>
<keyword evidence="1" id="KW-0472">Membrane</keyword>
<name>A0A2X0MRE6_9BASI</name>
<gene>
    <name evidence="2" type="primary">BQ5605_C018g08604</name>
    <name evidence="2" type="ORF">BQ5605_C018G08604</name>
</gene>
<keyword evidence="1" id="KW-1133">Transmembrane helix</keyword>
<evidence type="ECO:0000313" key="2">
    <source>
        <dbReference type="EMBL" id="SGY25350.1"/>
    </source>
</evidence>
<evidence type="ECO:0000313" key="3">
    <source>
        <dbReference type="Proteomes" id="UP000249464"/>
    </source>
</evidence>
<protein>
    <submittedName>
        <fullName evidence="2">BQ5605_C018g08604 protein</fullName>
    </submittedName>
</protein>